<protein>
    <submittedName>
        <fullName evidence="2">Uncharacterized protein</fullName>
    </submittedName>
</protein>
<proteinExistence type="predicted"/>
<dbReference type="PANTHER" id="PTHR33384:SF25">
    <property type="entry name" value="OS06G0661766 PROTEIN"/>
    <property type="match status" value="1"/>
</dbReference>
<sequence length="205" mass="22970">NPSPLLSGGRRFPLGPLPSARSRQTLPVLHVSPPSLRTPPTRSRSLLSEASSFLFLTMGMEHLMSVVNPSSGYILQRGLERRGDGTMEEKKDLQKQRTERRMMEDYQNTESRDGAIRCPIPCKSSRPYRDYDFKSAQDISDFMVSKASPPYFMGSPPVRASNPLVNDRQFCAWKVQSVDESLGIPIPTRGYRVGYNKRGGSATED</sequence>
<feature type="region of interest" description="Disordered" evidence="1">
    <location>
        <begin position="1"/>
        <end position="43"/>
    </location>
</feature>
<accession>A0A453T1I1</accession>
<reference evidence="2" key="4">
    <citation type="submission" date="2019-03" db="UniProtKB">
        <authorList>
            <consortium name="EnsemblPlants"/>
        </authorList>
    </citation>
    <scope>IDENTIFICATION</scope>
</reference>
<feature type="compositionally biased region" description="Low complexity" evidence="1">
    <location>
        <begin position="32"/>
        <end position="43"/>
    </location>
</feature>
<organism evidence="2 3">
    <name type="scientific">Aegilops tauschii subsp. strangulata</name>
    <name type="common">Goatgrass</name>
    <dbReference type="NCBI Taxonomy" id="200361"/>
    <lineage>
        <taxon>Eukaryota</taxon>
        <taxon>Viridiplantae</taxon>
        <taxon>Streptophyta</taxon>
        <taxon>Embryophyta</taxon>
        <taxon>Tracheophyta</taxon>
        <taxon>Spermatophyta</taxon>
        <taxon>Magnoliopsida</taxon>
        <taxon>Liliopsida</taxon>
        <taxon>Poales</taxon>
        <taxon>Poaceae</taxon>
        <taxon>BOP clade</taxon>
        <taxon>Pooideae</taxon>
        <taxon>Triticodae</taxon>
        <taxon>Triticeae</taxon>
        <taxon>Triticinae</taxon>
        <taxon>Aegilops</taxon>
    </lineage>
</organism>
<evidence type="ECO:0000313" key="3">
    <source>
        <dbReference type="Proteomes" id="UP000015105"/>
    </source>
</evidence>
<evidence type="ECO:0000256" key="1">
    <source>
        <dbReference type="SAM" id="MobiDB-lite"/>
    </source>
</evidence>
<name>A0A453T1I1_AEGTS</name>
<evidence type="ECO:0000313" key="2">
    <source>
        <dbReference type="EnsemblPlants" id="AET7Gv21192900.1"/>
    </source>
</evidence>
<reference evidence="3" key="2">
    <citation type="journal article" date="2017" name="Nat. Plants">
        <title>The Aegilops tauschii genome reveals multiple impacts of transposons.</title>
        <authorList>
            <person name="Zhao G."/>
            <person name="Zou C."/>
            <person name="Li K."/>
            <person name="Wang K."/>
            <person name="Li T."/>
            <person name="Gao L."/>
            <person name="Zhang X."/>
            <person name="Wang H."/>
            <person name="Yang Z."/>
            <person name="Liu X."/>
            <person name="Jiang W."/>
            <person name="Mao L."/>
            <person name="Kong X."/>
            <person name="Jiao Y."/>
            <person name="Jia J."/>
        </authorList>
    </citation>
    <scope>NUCLEOTIDE SEQUENCE [LARGE SCALE GENOMIC DNA]</scope>
    <source>
        <strain evidence="3">cv. AL8/78</strain>
    </source>
</reference>
<dbReference type="PANTHER" id="PTHR33384">
    <property type="entry name" value="EXPRESSED PROTEIN"/>
    <property type="match status" value="1"/>
</dbReference>
<reference evidence="2" key="5">
    <citation type="journal article" date="2021" name="G3 (Bethesda)">
        <title>Aegilops tauschii genome assembly Aet v5.0 features greater sequence contiguity and improved annotation.</title>
        <authorList>
            <person name="Wang L."/>
            <person name="Zhu T."/>
            <person name="Rodriguez J.C."/>
            <person name="Deal K.R."/>
            <person name="Dubcovsky J."/>
            <person name="McGuire P.E."/>
            <person name="Lux T."/>
            <person name="Spannagl M."/>
            <person name="Mayer K.F.X."/>
            <person name="Baldrich P."/>
            <person name="Meyers B.C."/>
            <person name="Huo N."/>
            <person name="Gu Y.Q."/>
            <person name="Zhou H."/>
            <person name="Devos K.M."/>
            <person name="Bennetzen J.L."/>
            <person name="Unver T."/>
            <person name="Budak H."/>
            <person name="Gulick P.J."/>
            <person name="Galiba G."/>
            <person name="Kalapos B."/>
            <person name="Nelson D.R."/>
            <person name="Li P."/>
            <person name="You F.M."/>
            <person name="Luo M.C."/>
            <person name="Dvorak J."/>
        </authorList>
    </citation>
    <scope>NUCLEOTIDE SEQUENCE [LARGE SCALE GENOMIC DNA]</scope>
    <source>
        <strain evidence="2">cv. AL8/78</strain>
    </source>
</reference>
<reference evidence="2" key="3">
    <citation type="journal article" date="2017" name="Nature">
        <title>Genome sequence of the progenitor of the wheat D genome Aegilops tauschii.</title>
        <authorList>
            <person name="Luo M.C."/>
            <person name="Gu Y.Q."/>
            <person name="Puiu D."/>
            <person name="Wang H."/>
            <person name="Twardziok S.O."/>
            <person name="Deal K.R."/>
            <person name="Huo N."/>
            <person name="Zhu T."/>
            <person name="Wang L."/>
            <person name="Wang Y."/>
            <person name="McGuire P.E."/>
            <person name="Liu S."/>
            <person name="Long H."/>
            <person name="Ramasamy R.K."/>
            <person name="Rodriguez J.C."/>
            <person name="Van S.L."/>
            <person name="Yuan L."/>
            <person name="Wang Z."/>
            <person name="Xia Z."/>
            <person name="Xiao L."/>
            <person name="Anderson O.D."/>
            <person name="Ouyang S."/>
            <person name="Liang Y."/>
            <person name="Zimin A.V."/>
            <person name="Pertea G."/>
            <person name="Qi P."/>
            <person name="Bennetzen J.L."/>
            <person name="Dai X."/>
            <person name="Dawson M.W."/>
            <person name="Muller H.G."/>
            <person name="Kugler K."/>
            <person name="Rivarola-Duarte L."/>
            <person name="Spannagl M."/>
            <person name="Mayer K.F.X."/>
            <person name="Lu F.H."/>
            <person name="Bevan M.W."/>
            <person name="Leroy P."/>
            <person name="Li P."/>
            <person name="You F.M."/>
            <person name="Sun Q."/>
            <person name="Liu Z."/>
            <person name="Lyons E."/>
            <person name="Wicker T."/>
            <person name="Salzberg S.L."/>
            <person name="Devos K.M."/>
            <person name="Dvorak J."/>
        </authorList>
    </citation>
    <scope>NUCLEOTIDE SEQUENCE [LARGE SCALE GENOMIC DNA]</scope>
    <source>
        <strain evidence="2">cv. AL8/78</strain>
    </source>
</reference>
<dbReference type="AlphaFoldDB" id="A0A453T1I1"/>
<dbReference type="Gramene" id="AET7Gv21192900.1">
    <property type="protein sequence ID" value="AET7Gv21192900.1"/>
    <property type="gene ID" value="AET7Gv21192900"/>
</dbReference>
<reference evidence="3" key="1">
    <citation type="journal article" date="2014" name="Science">
        <title>Ancient hybridizations among the ancestral genomes of bread wheat.</title>
        <authorList>
            <consortium name="International Wheat Genome Sequencing Consortium,"/>
            <person name="Marcussen T."/>
            <person name="Sandve S.R."/>
            <person name="Heier L."/>
            <person name="Spannagl M."/>
            <person name="Pfeifer M."/>
            <person name="Jakobsen K.S."/>
            <person name="Wulff B.B."/>
            <person name="Steuernagel B."/>
            <person name="Mayer K.F."/>
            <person name="Olsen O.A."/>
        </authorList>
    </citation>
    <scope>NUCLEOTIDE SEQUENCE [LARGE SCALE GENOMIC DNA]</scope>
    <source>
        <strain evidence="3">cv. AL8/78</strain>
    </source>
</reference>
<dbReference type="EnsemblPlants" id="AET7Gv21192900.1">
    <property type="protein sequence ID" value="AET7Gv21192900.1"/>
    <property type="gene ID" value="AET7Gv21192900"/>
</dbReference>
<keyword evidence="3" id="KW-1185">Reference proteome</keyword>
<dbReference type="Proteomes" id="UP000015105">
    <property type="component" value="Chromosome 7D"/>
</dbReference>